<protein>
    <recommendedName>
        <fullName evidence="5">Transmembrane protein</fullName>
    </recommendedName>
</protein>
<feature type="compositionally biased region" description="Pro residues" evidence="1">
    <location>
        <begin position="504"/>
        <end position="523"/>
    </location>
</feature>
<feature type="compositionally biased region" description="Polar residues" evidence="1">
    <location>
        <begin position="619"/>
        <end position="630"/>
    </location>
</feature>
<feature type="region of interest" description="Disordered" evidence="1">
    <location>
        <begin position="377"/>
        <end position="526"/>
    </location>
</feature>
<keyword evidence="2" id="KW-0812">Transmembrane</keyword>
<dbReference type="Proteomes" id="UP001213000">
    <property type="component" value="Unassembled WGS sequence"/>
</dbReference>
<name>A0AAD5VLI6_9AGAR</name>
<evidence type="ECO:0000313" key="4">
    <source>
        <dbReference type="Proteomes" id="UP001213000"/>
    </source>
</evidence>
<dbReference type="Gene3D" id="2.60.120.260">
    <property type="entry name" value="Galactose-binding domain-like"/>
    <property type="match status" value="2"/>
</dbReference>
<evidence type="ECO:0008006" key="5">
    <source>
        <dbReference type="Google" id="ProtNLM"/>
    </source>
</evidence>
<feature type="region of interest" description="Disordered" evidence="1">
    <location>
        <begin position="564"/>
        <end position="650"/>
    </location>
</feature>
<proteinExistence type="predicted"/>
<feature type="compositionally biased region" description="Polar residues" evidence="1">
    <location>
        <begin position="443"/>
        <end position="503"/>
    </location>
</feature>
<reference evidence="3" key="1">
    <citation type="submission" date="2022-07" db="EMBL/GenBank/DDBJ databases">
        <title>Genome Sequence of Leucocoprinus birnbaumii.</title>
        <authorList>
            <person name="Buettner E."/>
        </authorList>
    </citation>
    <scope>NUCLEOTIDE SEQUENCE</scope>
    <source>
        <strain evidence="3">VT141</strain>
    </source>
</reference>
<accession>A0AAD5VLI6</accession>
<keyword evidence="2" id="KW-1133">Transmembrane helix</keyword>
<keyword evidence="2" id="KW-0472">Membrane</keyword>
<sequence>MPNLLTTIDDSSPIFQWSPSSSWYAANSTIDPEVSAYYQSTSTFTNSSNSYVTFTFAGHSIQVYGRKTEKHGLFQVQVDDTVNTSVDGSTLPLGVQQLLFSANGLSESSHVVTMTNLEDNKILAIDYVTWESCIGDPNSPDQLMIKTVRDTNPDIDYQGSWQTSPSNLGSFFGGTGHISTQPGSSLEYSFTGGAIALFGPTDPSGATYSVQLDDGLPQNLSFHSPQYIPQSVLYYAGNLRPGLRTLKVTYTGNGSQSSESKGLALNYINIFTTLTIEASVPRRLSASAIAAITVGTAAFIFLCVISLMYCVRRDKRSKGKGHARALSSEWSSRFSFSGRNILDGMNRMTKRKTVAIEKFDLDGGEYAAVGASDREGEYLLPNYGPPGSSEARNEGGGPARTSSHLSSVSESSKPISHLTGDTHTKQKSSLSSISIMNHPFVRSRSSTEIELGSMNSNGSFRGTPRQNEFSPSLAESSGPQGTLTPPITAISQTFLNPFNQPSSLSPPPGIINRSPPPSRPAIPPLSIRPRSQTLFHLQTISEPGPSSPDIPQYQLLERKRTVAPPLPPGAALPSAPSAIPSIPSAPSTPETSEFGARTRQRMSSIGAGGRAVVGPRVRTPSTSKRTSLRVSNWEGDGAPPAYQSNSGHLS</sequence>
<evidence type="ECO:0000256" key="1">
    <source>
        <dbReference type="SAM" id="MobiDB-lite"/>
    </source>
</evidence>
<dbReference type="AlphaFoldDB" id="A0AAD5VLI6"/>
<keyword evidence="4" id="KW-1185">Reference proteome</keyword>
<feature type="compositionally biased region" description="Low complexity" evidence="1">
    <location>
        <begin position="402"/>
        <end position="412"/>
    </location>
</feature>
<gene>
    <name evidence="3" type="ORF">NP233_g9162</name>
</gene>
<evidence type="ECO:0000313" key="3">
    <source>
        <dbReference type="EMBL" id="KAJ3563096.1"/>
    </source>
</evidence>
<evidence type="ECO:0000256" key="2">
    <source>
        <dbReference type="SAM" id="Phobius"/>
    </source>
</evidence>
<feature type="transmembrane region" description="Helical" evidence="2">
    <location>
        <begin position="288"/>
        <end position="311"/>
    </location>
</feature>
<comment type="caution">
    <text evidence="3">The sequence shown here is derived from an EMBL/GenBank/DDBJ whole genome shotgun (WGS) entry which is preliminary data.</text>
</comment>
<dbReference type="EMBL" id="JANIEX010000796">
    <property type="protein sequence ID" value="KAJ3563096.1"/>
    <property type="molecule type" value="Genomic_DNA"/>
</dbReference>
<feature type="compositionally biased region" description="Low complexity" evidence="1">
    <location>
        <begin position="571"/>
        <end position="593"/>
    </location>
</feature>
<organism evidence="3 4">
    <name type="scientific">Leucocoprinus birnbaumii</name>
    <dbReference type="NCBI Taxonomy" id="56174"/>
    <lineage>
        <taxon>Eukaryota</taxon>
        <taxon>Fungi</taxon>
        <taxon>Dikarya</taxon>
        <taxon>Basidiomycota</taxon>
        <taxon>Agaricomycotina</taxon>
        <taxon>Agaricomycetes</taxon>
        <taxon>Agaricomycetidae</taxon>
        <taxon>Agaricales</taxon>
        <taxon>Agaricineae</taxon>
        <taxon>Agaricaceae</taxon>
        <taxon>Leucocoprinus</taxon>
    </lineage>
</organism>